<dbReference type="PANTHER" id="PTHR33529:SF6">
    <property type="entry name" value="YJGP_YJGQ FAMILY PERMEASE"/>
    <property type="match status" value="1"/>
</dbReference>
<accession>A0A532V4C4</accession>
<feature type="transmembrane region" description="Helical" evidence="7">
    <location>
        <begin position="364"/>
        <end position="390"/>
    </location>
</feature>
<keyword evidence="6" id="KW-0175">Coiled coil</keyword>
<evidence type="ECO:0000256" key="1">
    <source>
        <dbReference type="ARBA" id="ARBA00004651"/>
    </source>
</evidence>
<name>A0A532V4C4_UNCT6</name>
<evidence type="ECO:0000256" key="2">
    <source>
        <dbReference type="ARBA" id="ARBA00022475"/>
    </source>
</evidence>
<dbReference type="PANTHER" id="PTHR33529">
    <property type="entry name" value="SLR0882 PROTEIN-RELATED"/>
    <property type="match status" value="1"/>
</dbReference>
<gene>
    <name evidence="8" type="ORF">CEE36_07480</name>
</gene>
<keyword evidence="2" id="KW-1003">Cell membrane</keyword>
<reference evidence="8 9" key="1">
    <citation type="submission" date="2017-06" db="EMBL/GenBank/DDBJ databases">
        <title>Novel microbial phyla capable of carbon fixation and sulfur reduction in deep-sea sediments.</title>
        <authorList>
            <person name="Huang J."/>
            <person name="Baker B."/>
            <person name="Wang Y."/>
        </authorList>
    </citation>
    <scope>NUCLEOTIDE SEQUENCE [LARGE SCALE GENOMIC DNA]</scope>
    <source>
        <strain evidence="8">B3_TA06</strain>
    </source>
</reference>
<keyword evidence="5 7" id="KW-0472">Membrane</keyword>
<protein>
    <recommendedName>
        <fullName evidence="10">Lipopolysaccharide export system permease protein LptF</fullName>
    </recommendedName>
</protein>
<dbReference type="GO" id="GO:0015920">
    <property type="term" value="P:lipopolysaccharide transport"/>
    <property type="evidence" value="ECO:0007669"/>
    <property type="project" value="TreeGrafter"/>
</dbReference>
<dbReference type="Pfam" id="PF03739">
    <property type="entry name" value="LptF_LptG"/>
    <property type="match status" value="1"/>
</dbReference>
<feature type="transmembrane region" description="Helical" evidence="7">
    <location>
        <begin position="97"/>
        <end position="122"/>
    </location>
</feature>
<dbReference type="GO" id="GO:0043190">
    <property type="term" value="C:ATP-binding cassette (ABC) transporter complex"/>
    <property type="evidence" value="ECO:0007669"/>
    <property type="project" value="TreeGrafter"/>
</dbReference>
<feature type="transmembrane region" description="Helical" evidence="7">
    <location>
        <begin position="333"/>
        <end position="352"/>
    </location>
</feature>
<evidence type="ECO:0000256" key="6">
    <source>
        <dbReference type="SAM" id="Coils"/>
    </source>
</evidence>
<keyword evidence="4 7" id="KW-1133">Transmembrane helix</keyword>
<feature type="transmembrane region" description="Helical" evidence="7">
    <location>
        <begin position="52"/>
        <end position="77"/>
    </location>
</feature>
<comment type="caution">
    <text evidence="8">The sequence shown here is derived from an EMBL/GenBank/DDBJ whole genome shotgun (WGS) entry which is preliminary data.</text>
</comment>
<proteinExistence type="predicted"/>
<feature type="transmembrane region" description="Helical" evidence="7">
    <location>
        <begin position="309"/>
        <end position="327"/>
    </location>
</feature>
<evidence type="ECO:0000256" key="5">
    <source>
        <dbReference type="ARBA" id="ARBA00023136"/>
    </source>
</evidence>
<dbReference type="Proteomes" id="UP000317778">
    <property type="component" value="Unassembled WGS sequence"/>
</dbReference>
<organism evidence="8 9">
    <name type="scientific">candidate division TA06 bacterium B3_TA06</name>
    <dbReference type="NCBI Taxonomy" id="2012487"/>
    <lineage>
        <taxon>Bacteria</taxon>
        <taxon>Bacteria division TA06</taxon>
    </lineage>
</organism>
<feature type="transmembrane region" description="Helical" evidence="7">
    <location>
        <begin position="12"/>
        <end position="40"/>
    </location>
</feature>
<evidence type="ECO:0000256" key="7">
    <source>
        <dbReference type="SAM" id="Phobius"/>
    </source>
</evidence>
<evidence type="ECO:0008006" key="10">
    <source>
        <dbReference type="Google" id="ProtNLM"/>
    </source>
</evidence>
<feature type="coiled-coil region" evidence="6">
    <location>
        <begin position="260"/>
        <end position="304"/>
    </location>
</feature>
<comment type="subcellular location">
    <subcellularLocation>
        <location evidence="1">Cell membrane</location>
        <topology evidence="1">Multi-pass membrane protein</topology>
    </subcellularLocation>
</comment>
<evidence type="ECO:0000313" key="9">
    <source>
        <dbReference type="Proteomes" id="UP000317778"/>
    </source>
</evidence>
<keyword evidence="3 7" id="KW-0812">Transmembrane</keyword>
<evidence type="ECO:0000313" key="8">
    <source>
        <dbReference type="EMBL" id="TKJ42056.1"/>
    </source>
</evidence>
<dbReference type="InterPro" id="IPR005495">
    <property type="entry name" value="LptG/LptF_permease"/>
</dbReference>
<dbReference type="EMBL" id="NJBO01000011">
    <property type="protein sequence ID" value="TKJ42056.1"/>
    <property type="molecule type" value="Genomic_DNA"/>
</dbReference>
<dbReference type="AlphaFoldDB" id="A0A532V4C4"/>
<sequence length="401" mass="45971">MHRFSRYVLRQYIVPLVFAWAVLTGVFLMDRLFLLVDLIIRKGLALQHVFEILLYTLPFVMAMSVPLAALAGAMMTFGRLAQDNEILALRSAGVRLFSVFVPMLGFTALLAGLMVFFNLYVLPEANHRVRNMLADVSSKKPTARLEEGLFNEDFPGYTIYIGRKDERRSKIYDVMVYVKKSTVPTMITAPQGKLEVTADERYMIMTLYGSEIHEQVGDNYRRIQSDTQVINLEINTELVRRERSRRSEREMTLPMLTVDIDKHRKRIEGYEAELAEVGSNKIKREELDRRIASLGRRINRLRAEIHKSIAFAIAGIIFLCFGSALGGKLRRGGIGLAIVLSLIFFAFYYILLIGGENLAKSGKLTAWIAMWMPNLIFLPFTVEIFGEVFFESSLFLWRLRR</sequence>
<evidence type="ECO:0000256" key="4">
    <source>
        <dbReference type="ARBA" id="ARBA00022989"/>
    </source>
</evidence>
<evidence type="ECO:0000256" key="3">
    <source>
        <dbReference type="ARBA" id="ARBA00022692"/>
    </source>
</evidence>